<proteinExistence type="predicted"/>
<evidence type="ECO:0000313" key="2">
    <source>
        <dbReference type="Proteomes" id="UP000193587"/>
    </source>
</evidence>
<gene>
    <name evidence="1" type="ORF">B9H04_06760</name>
</gene>
<dbReference type="EMBL" id="NEDJ01000017">
    <property type="protein sequence ID" value="OSP08260.1"/>
    <property type="molecule type" value="Genomic_DNA"/>
</dbReference>
<evidence type="ECO:0000313" key="1">
    <source>
        <dbReference type="EMBL" id="OSP08260.1"/>
    </source>
</evidence>
<accession>A0A1X4H8L8</accession>
<organism evidence="1 2">
    <name type="scientific">Halorubrum ezzemoulense DSM 17463</name>
    <dbReference type="NCBI Taxonomy" id="1121945"/>
    <lineage>
        <taxon>Archaea</taxon>
        <taxon>Methanobacteriati</taxon>
        <taxon>Methanobacteriota</taxon>
        <taxon>Stenosarchaea group</taxon>
        <taxon>Halobacteria</taxon>
        <taxon>Halobacteriales</taxon>
        <taxon>Haloferacaceae</taxon>
        <taxon>Halorubrum</taxon>
    </lineage>
</organism>
<sequence>MSQGQFTLGVGCVNLGYAFQYLWDHNDLDADQLDRLKYIANRHGMRFLSGDGTDDWKIYDTGEGPIDPYCTVETGIRMLTGVFGSAFGDAMPCFAA</sequence>
<protein>
    <submittedName>
        <fullName evidence="1">Uncharacterized protein</fullName>
    </submittedName>
</protein>
<reference evidence="1 2" key="1">
    <citation type="submission" date="2017-04" db="EMBL/GenBank/DDBJ databases">
        <title>MLSA of the genus Halorubrum.</title>
        <authorList>
            <person name="De La Haba R."/>
            <person name="Sanchez-Porro C."/>
            <person name="Infante-Dominguez C."/>
            <person name="Ventosa A."/>
        </authorList>
    </citation>
    <scope>NUCLEOTIDE SEQUENCE [LARGE SCALE GENOMIC DNA]</scope>
    <source>
        <strain evidence="1 2">DSM 17463</strain>
    </source>
</reference>
<dbReference type="STRING" id="1121945.GCA_000421805_03152"/>
<dbReference type="AlphaFoldDB" id="A0A1X4H8L8"/>
<comment type="caution">
    <text evidence="1">The sequence shown here is derived from an EMBL/GenBank/DDBJ whole genome shotgun (WGS) entry which is preliminary data.</text>
</comment>
<name>A0A1X4H8L8_HALEZ</name>
<dbReference type="Proteomes" id="UP000193587">
    <property type="component" value="Unassembled WGS sequence"/>
</dbReference>